<organism evidence="2 3">
    <name type="scientific">Capillimicrobium parvum</name>
    <dbReference type="NCBI Taxonomy" id="2884022"/>
    <lineage>
        <taxon>Bacteria</taxon>
        <taxon>Bacillati</taxon>
        <taxon>Actinomycetota</taxon>
        <taxon>Thermoleophilia</taxon>
        <taxon>Solirubrobacterales</taxon>
        <taxon>Capillimicrobiaceae</taxon>
        <taxon>Capillimicrobium</taxon>
    </lineage>
</organism>
<evidence type="ECO:0000313" key="2">
    <source>
        <dbReference type="EMBL" id="UGS38637.1"/>
    </source>
</evidence>
<keyword evidence="1" id="KW-1133">Transmembrane helix</keyword>
<evidence type="ECO:0000313" key="3">
    <source>
        <dbReference type="Proteomes" id="UP001162834"/>
    </source>
</evidence>
<proteinExistence type="predicted"/>
<dbReference type="KEGG" id="sbae:DSM104329_05067"/>
<reference evidence="2" key="1">
    <citation type="journal article" date="2022" name="Int. J. Syst. Evol. Microbiol.">
        <title>Pseudomonas aegrilactucae sp. nov. and Pseudomonas morbosilactucae sp. nov., pathogens causing bacterial rot of lettuce in Japan.</title>
        <authorList>
            <person name="Sawada H."/>
            <person name="Fujikawa T."/>
            <person name="Satou M."/>
        </authorList>
    </citation>
    <scope>NUCLEOTIDE SEQUENCE</scope>
    <source>
        <strain evidence="2">0166_1</strain>
    </source>
</reference>
<name>A0A9E7C5Q6_9ACTN</name>
<keyword evidence="1" id="KW-0812">Transmembrane</keyword>
<dbReference type="EMBL" id="CP087164">
    <property type="protein sequence ID" value="UGS38637.1"/>
    <property type="molecule type" value="Genomic_DNA"/>
</dbReference>
<accession>A0A9E7C5Q6</accession>
<keyword evidence="3" id="KW-1185">Reference proteome</keyword>
<keyword evidence="1" id="KW-0472">Membrane</keyword>
<dbReference type="Proteomes" id="UP001162834">
    <property type="component" value="Chromosome"/>
</dbReference>
<dbReference type="RefSeq" id="WP_259312655.1">
    <property type="nucleotide sequence ID" value="NZ_CP087164.1"/>
</dbReference>
<dbReference type="AlphaFoldDB" id="A0A9E7C5Q6"/>
<protein>
    <submittedName>
        <fullName evidence="2">Uncharacterized protein</fullName>
    </submittedName>
</protein>
<gene>
    <name evidence="2" type="ORF">DSM104329_05067</name>
</gene>
<evidence type="ECO:0000256" key="1">
    <source>
        <dbReference type="SAM" id="Phobius"/>
    </source>
</evidence>
<feature type="transmembrane region" description="Helical" evidence="1">
    <location>
        <begin position="193"/>
        <end position="215"/>
    </location>
</feature>
<sequence length="243" mass="26445">MRKAAVWSAVVVFVLGAVLVVRPFVAKQRDQPAEIPSPASLAHTDTVPLRQGSPACFRYAVAEHHSEVIRFKLASPDGPAPPIAVRLTGPGYAYTAEIPAGQPDGAVVQWPIPAPPGDVPVRVCFASRGAPEIGLLASSDRTRSRSIAFIDGRSTKKSIWFTFAEPAPRAILERLPATVGRMTVFRPAYVGRVLLWGLAILFVIGVPIAVVWAYARALRDDERSAPRELDVNERRSLWRRVVG</sequence>